<dbReference type="EMBL" id="JAUKVY010000054">
    <property type="protein sequence ID" value="MDO1537947.1"/>
    <property type="molecule type" value="Genomic_DNA"/>
</dbReference>
<dbReference type="Proteomes" id="UP001169027">
    <property type="component" value="Unassembled WGS sequence"/>
</dbReference>
<dbReference type="RefSeq" id="WP_301816359.1">
    <property type="nucleotide sequence ID" value="NZ_JAUJZH010000054.1"/>
</dbReference>
<dbReference type="Pfam" id="PF08808">
    <property type="entry name" value="RES"/>
    <property type="match status" value="1"/>
</dbReference>
<accession>A0ABT8SIF3</accession>
<sequence>MTLSVWRICTTKGLRRDQLGYGSTLSPGRWHLPPPDGQSVVYAGGSRAICQLEKRVHCNGVKPIGQALIRLDLPDAAELQDVREGFELPADWIDQEALTQTIGVAWRKAGDALGLWVPSAVESSESNIVLNPDHPAFLQVVVTVERNPFEFDDRMFP</sequence>
<reference evidence="2" key="1">
    <citation type="submission" date="2023-06" db="EMBL/GenBank/DDBJ databases">
        <authorList>
            <person name="Jiang Y."/>
            <person name="Liu Q."/>
        </authorList>
    </citation>
    <scope>NUCLEOTIDE SEQUENCE</scope>
    <source>
        <strain evidence="2">CGMCC 1.12090</strain>
    </source>
</reference>
<feature type="domain" description="RES" evidence="1">
    <location>
        <begin position="17"/>
        <end position="144"/>
    </location>
</feature>
<protein>
    <submittedName>
        <fullName evidence="2">RES family NAD+ phosphorylase</fullName>
    </submittedName>
</protein>
<gene>
    <name evidence="2" type="ORF">Q2T77_37545</name>
</gene>
<name>A0ABT8SIF3_9BURK</name>
<organism evidence="2 3">
    <name type="scientific">Variovorax ginsengisoli</name>
    <dbReference type="NCBI Taxonomy" id="363844"/>
    <lineage>
        <taxon>Bacteria</taxon>
        <taxon>Pseudomonadati</taxon>
        <taxon>Pseudomonadota</taxon>
        <taxon>Betaproteobacteria</taxon>
        <taxon>Burkholderiales</taxon>
        <taxon>Comamonadaceae</taxon>
        <taxon>Variovorax</taxon>
    </lineage>
</organism>
<dbReference type="SMART" id="SM00953">
    <property type="entry name" value="RES"/>
    <property type="match status" value="1"/>
</dbReference>
<keyword evidence="3" id="KW-1185">Reference proteome</keyword>
<comment type="caution">
    <text evidence="2">The sequence shown here is derived from an EMBL/GenBank/DDBJ whole genome shotgun (WGS) entry which is preliminary data.</text>
</comment>
<proteinExistence type="predicted"/>
<evidence type="ECO:0000313" key="3">
    <source>
        <dbReference type="Proteomes" id="UP001169027"/>
    </source>
</evidence>
<dbReference type="InterPro" id="IPR014914">
    <property type="entry name" value="RES_dom"/>
</dbReference>
<evidence type="ECO:0000313" key="2">
    <source>
        <dbReference type="EMBL" id="MDO1537947.1"/>
    </source>
</evidence>
<evidence type="ECO:0000259" key="1">
    <source>
        <dbReference type="SMART" id="SM00953"/>
    </source>
</evidence>